<dbReference type="SUPFAM" id="SSF56317">
    <property type="entry name" value="Carbon-nitrogen hydrolase"/>
    <property type="match status" value="1"/>
</dbReference>
<evidence type="ECO:0000313" key="3">
    <source>
        <dbReference type="EMBL" id="MEA5441100.1"/>
    </source>
</evidence>
<dbReference type="InterPro" id="IPR050345">
    <property type="entry name" value="Aliph_Amidase/BUP"/>
</dbReference>
<dbReference type="PROSITE" id="PS50263">
    <property type="entry name" value="CN_HYDROLASE"/>
    <property type="match status" value="1"/>
</dbReference>
<dbReference type="EMBL" id="JAYGHY010000002">
    <property type="protein sequence ID" value="MEA5441100.1"/>
    <property type="molecule type" value="Genomic_DNA"/>
</dbReference>
<proteinExistence type="predicted"/>
<dbReference type="Gene3D" id="3.60.110.10">
    <property type="entry name" value="Carbon-nitrogen hydrolase"/>
    <property type="match status" value="1"/>
</dbReference>
<dbReference type="Proteomes" id="UP001302329">
    <property type="component" value="Unassembled WGS sequence"/>
</dbReference>
<evidence type="ECO:0000259" key="2">
    <source>
        <dbReference type="PROSITE" id="PS50263"/>
    </source>
</evidence>
<dbReference type="InterPro" id="IPR036526">
    <property type="entry name" value="C-N_Hydrolase_sf"/>
</dbReference>
<dbReference type="InterPro" id="IPR044083">
    <property type="entry name" value="RamA-like"/>
</dbReference>
<dbReference type="InterPro" id="IPR003010">
    <property type="entry name" value="C-N_Hydrolase"/>
</dbReference>
<dbReference type="RefSeq" id="WP_323355262.1">
    <property type="nucleotide sequence ID" value="NZ_JAYGHY010000002.1"/>
</dbReference>
<accession>A0ABU5SRJ8</accession>
<gene>
    <name evidence="3" type="ORF">VB739_00865</name>
</gene>
<dbReference type="Pfam" id="PF00795">
    <property type="entry name" value="CN_hydrolase"/>
    <property type="match status" value="1"/>
</dbReference>
<feature type="domain" description="CN hydrolase" evidence="2">
    <location>
        <begin position="22"/>
        <end position="289"/>
    </location>
</feature>
<comment type="caution">
    <text evidence="3">The sequence shown here is derived from an EMBL/GenBank/DDBJ whole genome shotgun (WGS) entry which is preliminary data.</text>
</comment>
<evidence type="ECO:0000256" key="1">
    <source>
        <dbReference type="ARBA" id="ARBA00022801"/>
    </source>
</evidence>
<dbReference type="PANTHER" id="PTHR43674">
    <property type="entry name" value="NITRILASE C965.09-RELATED"/>
    <property type="match status" value="1"/>
</dbReference>
<dbReference type="GO" id="GO:0016787">
    <property type="term" value="F:hydrolase activity"/>
    <property type="evidence" value="ECO:0007669"/>
    <property type="project" value="UniProtKB-KW"/>
</dbReference>
<name>A0ABU5SRJ8_9CYAN</name>
<organism evidence="3 4">
    <name type="scientific">Cyanobium gracile UHCC 0281</name>
    <dbReference type="NCBI Taxonomy" id="3110309"/>
    <lineage>
        <taxon>Bacteria</taxon>
        <taxon>Bacillati</taxon>
        <taxon>Cyanobacteriota</taxon>
        <taxon>Cyanophyceae</taxon>
        <taxon>Synechococcales</taxon>
        <taxon>Prochlorococcaceae</taxon>
        <taxon>Cyanobium</taxon>
    </lineage>
</organism>
<keyword evidence="4" id="KW-1185">Reference proteome</keyword>
<protein>
    <submittedName>
        <fullName evidence="3">Carbon-nitrogen hydrolase family protein</fullName>
    </submittedName>
</protein>
<keyword evidence="1 3" id="KW-0378">Hydrolase</keyword>
<reference evidence="3 4" key="1">
    <citation type="submission" date="2023-12" db="EMBL/GenBank/DDBJ databases">
        <title>Baltic Sea Cyanobacteria.</title>
        <authorList>
            <person name="Delbaje E."/>
            <person name="Fewer D.P."/>
            <person name="Shishido T.K."/>
        </authorList>
    </citation>
    <scope>NUCLEOTIDE SEQUENCE [LARGE SCALE GENOMIC DNA]</scope>
    <source>
        <strain evidence="3 4">UHCC 0281</strain>
    </source>
</reference>
<sequence>MVLEHRLHSFLRPRPPAFGEGLRLGIWQGSGSAGTAAALAENLERLEQVCGLAAGHGVQLLAFPELYLTGYIVTPSIVRELAEPVDGPSLERVAAAAHRHGLAVACPYAERATVAGEEHFFDAIALIDQDGGLLRNYRKTHLWGPDEKRCWSAGYRHPEEGPAFTVQPVNGLGVGLLNCYEAEFPELTRRLALEGAKLVLIPTAADAWAELSTGERTDKPYPDVSRTLLPAHAFQNECFVAYANRCGEETVNGRVMAAYLGNSLICGPHGDVLAAARPEPTLLIADCLPGEYGPTHPAATRYHEDLRPELY</sequence>
<dbReference type="PANTHER" id="PTHR43674:SF2">
    <property type="entry name" value="BETA-UREIDOPROPIONASE"/>
    <property type="match status" value="1"/>
</dbReference>
<dbReference type="CDD" id="cd07576">
    <property type="entry name" value="R-amidase_like"/>
    <property type="match status" value="1"/>
</dbReference>
<evidence type="ECO:0000313" key="4">
    <source>
        <dbReference type="Proteomes" id="UP001302329"/>
    </source>
</evidence>